<evidence type="ECO:0000256" key="1">
    <source>
        <dbReference type="SAM" id="MobiDB-lite"/>
    </source>
</evidence>
<sequence>MWCFHEAELFFYQYSCRKCSEMSQLFAEGLKAYVTHASVEPSSLLPLERSIVRTLLNITPPLPRSGGGLTHTLPANGRIRPPPAGCEQTNKVQEFGSEPLLHEHHPSEMSRHAAGGVVTPSK</sequence>
<keyword evidence="4" id="KW-1185">Reference proteome</keyword>
<dbReference type="HOGENOM" id="CLU_2026010_0_0_1"/>
<dbReference type="Ensembl" id="ENSTNIT00000017114.1">
    <property type="protein sequence ID" value="ENSTNIP00000016900.1"/>
    <property type="gene ID" value="ENSTNIG00000013895.1"/>
</dbReference>
<feature type="compositionally biased region" description="Basic and acidic residues" evidence="1">
    <location>
        <begin position="100"/>
        <end position="111"/>
    </location>
</feature>
<evidence type="ECO:0000313" key="4">
    <source>
        <dbReference type="Proteomes" id="UP000007303"/>
    </source>
</evidence>
<dbReference type="Proteomes" id="UP000007303">
    <property type="component" value="Unassembled WGS sequence"/>
</dbReference>
<reference evidence="3" key="3">
    <citation type="submission" date="2025-05" db="UniProtKB">
        <authorList>
            <consortium name="Ensembl"/>
        </authorList>
    </citation>
    <scope>IDENTIFICATION</scope>
</reference>
<reference evidence="2 4" key="1">
    <citation type="journal article" date="2004" name="Nature">
        <title>Genome duplication in the teleost fish Tetraodon nigroviridis reveals the early vertebrate proto-karyotype.</title>
        <authorList>
            <person name="Jaillon O."/>
            <person name="Aury J.-M."/>
            <person name="Brunet F."/>
            <person name="Petit J.-L."/>
            <person name="Stange-Thomann N."/>
            <person name="Mauceli E."/>
            <person name="Bouneau L."/>
            <person name="Fischer C."/>
            <person name="Ozouf-Costaz C."/>
            <person name="Bernot A."/>
            <person name="Nicaud S."/>
            <person name="Jaffe D."/>
            <person name="Fisher S."/>
            <person name="Lutfalla G."/>
            <person name="Dossat C."/>
            <person name="Segurens B."/>
            <person name="Dasilva C."/>
            <person name="Salanoubat M."/>
            <person name="Levy M."/>
            <person name="Boudet N."/>
            <person name="Castellano S."/>
            <person name="Anthouard V."/>
            <person name="Jubin C."/>
            <person name="Castelli V."/>
            <person name="Katinka M."/>
            <person name="Vacherie B."/>
            <person name="Biemont C."/>
            <person name="Skalli Z."/>
            <person name="Cattolico L."/>
            <person name="Poulain J."/>
            <person name="De Berardinis V."/>
            <person name="Cruaud C."/>
            <person name="Duprat S."/>
            <person name="Brottier P."/>
            <person name="Coutanceau J.-P."/>
            <person name="Gouzy J."/>
            <person name="Parra G."/>
            <person name="Lardier G."/>
            <person name="Chapple C."/>
            <person name="McKernan K.J."/>
            <person name="McEwan P."/>
            <person name="Bosak S."/>
            <person name="Kellis M."/>
            <person name="Volff J.-N."/>
            <person name="Guigo R."/>
            <person name="Zody M.C."/>
            <person name="Mesirov J."/>
            <person name="Lindblad-Toh K."/>
            <person name="Birren B."/>
            <person name="Nusbaum C."/>
            <person name="Kahn D."/>
            <person name="Robinson-Rechavi M."/>
            <person name="Laudet V."/>
            <person name="Schachter V."/>
            <person name="Quetier F."/>
            <person name="Saurin W."/>
            <person name="Scarpelli C."/>
            <person name="Wincker P."/>
            <person name="Lander E.S."/>
            <person name="Weissenbach J."/>
            <person name="Roest Crollius H."/>
        </authorList>
    </citation>
    <scope>NUCLEOTIDE SEQUENCE [LARGE SCALE GENOMIC DNA]</scope>
</reference>
<dbReference type="EMBL" id="CAAE01014781">
    <property type="protein sequence ID" value="CAG05819.1"/>
    <property type="molecule type" value="Genomic_DNA"/>
</dbReference>
<feature type="region of interest" description="Disordered" evidence="1">
    <location>
        <begin position="63"/>
        <end position="122"/>
    </location>
</feature>
<evidence type="ECO:0000313" key="2">
    <source>
        <dbReference type="EMBL" id="CAG05819.1"/>
    </source>
</evidence>
<proteinExistence type="predicted"/>
<dbReference type="KEGG" id="tng:GSTEN00025971G001"/>
<organism evidence="2">
    <name type="scientific">Tetraodon nigroviridis</name>
    <name type="common">Spotted green pufferfish</name>
    <name type="synonym">Chelonodon nigroviridis</name>
    <dbReference type="NCBI Taxonomy" id="99883"/>
    <lineage>
        <taxon>Eukaryota</taxon>
        <taxon>Metazoa</taxon>
        <taxon>Chordata</taxon>
        <taxon>Craniata</taxon>
        <taxon>Vertebrata</taxon>
        <taxon>Euteleostomi</taxon>
        <taxon>Actinopterygii</taxon>
        <taxon>Neopterygii</taxon>
        <taxon>Teleostei</taxon>
        <taxon>Neoteleostei</taxon>
        <taxon>Acanthomorphata</taxon>
        <taxon>Eupercaria</taxon>
        <taxon>Tetraodontiformes</taxon>
        <taxon>Tetradontoidea</taxon>
        <taxon>Tetraodontidae</taxon>
        <taxon>Tetraodon</taxon>
    </lineage>
</organism>
<evidence type="ECO:0000313" key="3">
    <source>
        <dbReference type="Ensembl" id="ENSTNIP00000016900.1"/>
    </source>
</evidence>
<name>Q4S0L3_TETNG</name>
<protein>
    <submittedName>
        <fullName evidence="2">(spotted green pufferfish) hypothetical protein</fullName>
    </submittedName>
</protein>
<reference evidence="2" key="2">
    <citation type="submission" date="2004-02" db="EMBL/GenBank/DDBJ databases">
        <authorList>
            <consortium name="Genoscope"/>
            <consortium name="Whitehead Institute Centre for Genome Research"/>
        </authorList>
    </citation>
    <scope>NUCLEOTIDE SEQUENCE</scope>
</reference>
<dbReference type="AlphaFoldDB" id="Q4S0L3"/>
<gene>
    <name evidence="2" type="ORF">GSTENG00025971001</name>
</gene>
<accession>Q4S0L3</accession>